<name>A0ABR0R267_GOSAR</name>
<dbReference type="InterPro" id="IPR036691">
    <property type="entry name" value="Endo/exonu/phosph_ase_sf"/>
</dbReference>
<dbReference type="InterPro" id="IPR025558">
    <property type="entry name" value="DUF4283"/>
</dbReference>
<dbReference type="SUPFAM" id="SSF56219">
    <property type="entry name" value="DNase I-like"/>
    <property type="match status" value="1"/>
</dbReference>
<comment type="caution">
    <text evidence="2">The sequence shown here is derived from an EMBL/GenBank/DDBJ whole genome shotgun (WGS) entry which is preliminary data.</text>
</comment>
<proteinExistence type="predicted"/>
<evidence type="ECO:0000313" key="2">
    <source>
        <dbReference type="EMBL" id="KAK5845316.1"/>
    </source>
</evidence>
<evidence type="ECO:0000313" key="3">
    <source>
        <dbReference type="Proteomes" id="UP001358586"/>
    </source>
</evidence>
<feature type="domain" description="DUF4283" evidence="1">
    <location>
        <begin position="1"/>
        <end position="63"/>
    </location>
</feature>
<accession>A0ABR0R267</accession>
<sequence length="620" mass="72142">MRNTLANIWHPLEGMQITDLGERLYLFKFFNELDISQVIIGAPWTFNNHLLIFYRIQENEDPMAVPLVFSDWWVQVHDLPPSFFKDLMALQFGNFLGRFLEYDTKQVLYGYRNYMRIRVQIDELELGWDLKLRALVRRASTVNSIWLREESDSNFGKYHVEMQFGQNSSQNQTRGSWANVHNLLGINLEDIGGCHGACRPKEMKIYCWNVRGLGSLRAVRRFQHMVKLHHPQIVFFMETKLDTSSMEGVRRRCGFCYRVDVPADGSQGLLSIGWNGGQLVALKSFSKIHIDVENQEELSSVAFYGFLWSLRCGDFNDILFAHGKRWGLPWEEDRMEAFRRTLDACQLVDIGFSRLWFTWERGRIMDRNIRERLDKSYEEMIKKLWNVSSGSFLNRMSILALGLKDWARRIKHKRMREVQRLSRRLEELNCEDRSEGNLEELIEVKLHLNMEMDKEERIDDSITTEGKDIENIARDYFSHLFGSRGVGNLEHVLSGVHSCISDSMSQGLLAPYSEEEIVKVLKGMRPTKASGPDDFPAVFYQKFWSIIGKDTSEFCLNILNESCSLEDINRTYIVLIPKTVNPLNLKNFRPISLCTVIYKIIAKTVENCLQEVLDGCIDEA</sequence>
<reference evidence="2 3" key="1">
    <citation type="submission" date="2023-03" db="EMBL/GenBank/DDBJ databases">
        <title>WGS of Gossypium arboreum.</title>
        <authorList>
            <person name="Yu D."/>
        </authorList>
    </citation>
    <scope>NUCLEOTIDE SEQUENCE [LARGE SCALE GENOMIC DNA]</scope>
    <source>
        <tissue evidence="2">Leaf</tissue>
    </source>
</reference>
<dbReference type="InterPro" id="IPR040256">
    <property type="entry name" value="At4g02000-like"/>
</dbReference>
<dbReference type="Gene3D" id="3.60.10.10">
    <property type="entry name" value="Endonuclease/exonuclease/phosphatase"/>
    <property type="match status" value="1"/>
</dbReference>
<dbReference type="EMBL" id="JARKNE010000001">
    <property type="protein sequence ID" value="KAK5845316.1"/>
    <property type="molecule type" value="Genomic_DNA"/>
</dbReference>
<organism evidence="2 3">
    <name type="scientific">Gossypium arboreum</name>
    <name type="common">Tree cotton</name>
    <name type="synonym">Gossypium nanking</name>
    <dbReference type="NCBI Taxonomy" id="29729"/>
    <lineage>
        <taxon>Eukaryota</taxon>
        <taxon>Viridiplantae</taxon>
        <taxon>Streptophyta</taxon>
        <taxon>Embryophyta</taxon>
        <taxon>Tracheophyta</taxon>
        <taxon>Spermatophyta</taxon>
        <taxon>Magnoliopsida</taxon>
        <taxon>eudicotyledons</taxon>
        <taxon>Gunneridae</taxon>
        <taxon>Pentapetalae</taxon>
        <taxon>rosids</taxon>
        <taxon>malvids</taxon>
        <taxon>Malvales</taxon>
        <taxon>Malvaceae</taxon>
        <taxon>Malvoideae</taxon>
        <taxon>Gossypium</taxon>
    </lineage>
</organism>
<dbReference type="Proteomes" id="UP001358586">
    <property type="component" value="Chromosome 1"/>
</dbReference>
<dbReference type="PANTHER" id="PTHR31286">
    <property type="entry name" value="GLYCINE-RICH CELL WALL STRUCTURAL PROTEIN 1.8-LIKE"/>
    <property type="match status" value="1"/>
</dbReference>
<gene>
    <name evidence="2" type="ORF">PVK06_001487</name>
</gene>
<keyword evidence="3" id="KW-1185">Reference proteome</keyword>
<protein>
    <recommendedName>
        <fullName evidence="1">DUF4283 domain-containing protein</fullName>
    </recommendedName>
</protein>
<evidence type="ECO:0000259" key="1">
    <source>
        <dbReference type="Pfam" id="PF14111"/>
    </source>
</evidence>
<dbReference type="PANTHER" id="PTHR31286:SF153">
    <property type="entry name" value="DUF4283 DOMAIN PROTEIN"/>
    <property type="match status" value="1"/>
</dbReference>
<dbReference type="Pfam" id="PF14111">
    <property type="entry name" value="DUF4283"/>
    <property type="match status" value="1"/>
</dbReference>